<evidence type="ECO:0000313" key="2">
    <source>
        <dbReference type="EMBL" id="GGH16852.1"/>
    </source>
</evidence>
<dbReference type="InterPro" id="IPR052777">
    <property type="entry name" value="Acetyltransferase_Enz"/>
</dbReference>
<dbReference type="Proteomes" id="UP000603912">
    <property type="component" value="Unassembled WGS sequence"/>
</dbReference>
<dbReference type="PANTHER" id="PTHR43305:SF1">
    <property type="entry name" value="FAMILY N-ACETYLTRANSFERASE, PUTATIVE (AFU_ORTHOLOGUE AFUA_2G01380)-RELATED"/>
    <property type="match status" value="1"/>
</dbReference>
<feature type="domain" description="N-acetyltransferase" evidence="1">
    <location>
        <begin position="1"/>
        <end position="150"/>
    </location>
</feature>
<name>A0A917I774_9HYPH</name>
<dbReference type="AlphaFoldDB" id="A0A917I774"/>
<comment type="caution">
    <text evidence="2">The sequence shown here is derived from an EMBL/GenBank/DDBJ whole genome shotgun (WGS) entry which is preliminary data.</text>
</comment>
<dbReference type="CDD" id="cd04301">
    <property type="entry name" value="NAT_SF"/>
    <property type="match status" value="1"/>
</dbReference>
<keyword evidence="3" id="KW-1185">Reference proteome</keyword>
<accession>A0A917I774</accession>
<reference evidence="2" key="1">
    <citation type="journal article" date="2014" name="Int. J. Syst. Evol. Microbiol.">
        <title>Complete genome sequence of Corynebacterium casei LMG S-19264T (=DSM 44701T), isolated from a smear-ripened cheese.</title>
        <authorList>
            <consortium name="US DOE Joint Genome Institute (JGI-PGF)"/>
            <person name="Walter F."/>
            <person name="Albersmeier A."/>
            <person name="Kalinowski J."/>
            <person name="Ruckert C."/>
        </authorList>
    </citation>
    <scope>NUCLEOTIDE SEQUENCE</scope>
    <source>
        <strain evidence="2">CGMCC 1.12214</strain>
    </source>
</reference>
<dbReference type="InterPro" id="IPR000182">
    <property type="entry name" value="GNAT_dom"/>
</dbReference>
<evidence type="ECO:0000313" key="3">
    <source>
        <dbReference type="Proteomes" id="UP000603912"/>
    </source>
</evidence>
<dbReference type="GO" id="GO:0016747">
    <property type="term" value="F:acyltransferase activity, transferring groups other than amino-acyl groups"/>
    <property type="evidence" value="ECO:0007669"/>
    <property type="project" value="InterPro"/>
</dbReference>
<gene>
    <name evidence="2" type="ORF">GCM10007036_17840</name>
</gene>
<sequence length="150" mass="16402">MRSADDLAATIALFRAYARSLDVDLCFQDFEGEMAAMPGKYAPPRGELLLARLPDGTPVGAVALRPLDEPGACEMKRLYVAPEGRGMRLGEALVRETMAAAQSRGYDAILLDTLPSMTAAQSLYRKLGFHEIAPYYDNPVVGAFFMRRAL</sequence>
<protein>
    <submittedName>
        <fullName evidence="2">N-acetyltransferase</fullName>
    </submittedName>
</protein>
<proteinExistence type="predicted"/>
<dbReference type="PROSITE" id="PS51186">
    <property type="entry name" value="GNAT"/>
    <property type="match status" value="1"/>
</dbReference>
<dbReference type="PANTHER" id="PTHR43305">
    <property type="entry name" value="FAMILY N-ACETYLTRANSFERASE, PUTATIVE (AFU_ORTHOLOGUE AFUA_2G01380)-RELATED"/>
    <property type="match status" value="1"/>
</dbReference>
<dbReference type="RefSeq" id="WP_244643689.1">
    <property type="nucleotide sequence ID" value="NZ_BMES01000001.1"/>
</dbReference>
<organism evidence="2 3">
    <name type="scientific">Alsobacter metallidurans</name>
    <dbReference type="NCBI Taxonomy" id="340221"/>
    <lineage>
        <taxon>Bacteria</taxon>
        <taxon>Pseudomonadati</taxon>
        <taxon>Pseudomonadota</taxon>
        <taxon>Alphaproteobacteria</taxon>
        <taxon>Hyphomicrobiales</taxon>
        <taxon>Alsobacteraceae</taxon>
        <taxon>Alsobacter</taxon>
    </lineage>
</organism>
<reference evidence="2" key="2">
    <citation type="submission" date="2020-09" db="EMBL/GenBank/DDBJ databases">
        <authorList>
            <person name="Sun Q."/>
            <person name="Zhou Y."/>
        </authorList>
    </citation>
    <scope>NUCLEOTIDE SEQUENCE</scope>
    <source>
        <strain evidence="2">CGMCC 1.12214</strain>
    </source>
</reference>
<dbReference type="Gene3D" id="3.40.630.30">
    <property type="match status" value="1"/>
</dbReference>
<dbReference type="InterPro" id="IPR016181">
    <property type="entry name" value="Acyl_CoA_acyltransferase"/>
</dbReference>
<dbReference type="EMBL" id="BMES01000001">
    <property type="protein sequence ID" value="GGH16852.1"/>
    <property type="molecule type" value="Genomic_DNA"/>
</dbReference>
<evidence type="ECO:0000259" key="1">
    <source>
        <dbReference type="PROSITE" id="PS51186"/>
    </source>
</evidence>
<dbReference type="Pfam" id="PF00583">
    <property type="entry name" value="Acetyltransf_1"/>
    <property type="match status" value="1"/>
</dbReference>
<dbReference type="SUPFAM" id="SSF55729">
    <property type="entry name" value="Acyl-CoA N-acyltransferases (Nat)"/>
    <property type="match status" value="1"/>
</dbReference>